<evidence type="ECO:0000259" key="3">
    <source>
        <dbReference type="SMART" id="SM00863"/>
    </source>
</evidence>
<keyword evidence="2" id="KW-0030">Aminoacyl-tRNA synthetase</keyword>
<keyword evidence="1" id="KW-0648">Protein biosynthesis</keyword>
<dbReference type="Gene3D" id="3.30.980.10">
    <property type="entry name" value="Threonyl-trna Synthetase, Chain A, domain 2"/>
    <property type="match status" value="1"/>
</dbReference>
<dbReference type="AlphaFoldDB" id="A0A3M0Z2N5"/>
<dbReference type="InterPro" id="IPR036621">
    <property type="entry name" value="Anticodon-bd_dom_sf"/>
</dbReference>
<dbReference type="SUPFAM" id="SSF55186">
    <property type="entry name" value="ThrRS/AlaRS common domain"/>
    <property type="match status" value="1"/>
</dbReference>
<dbReference type="Gene3D" id="3.30.54.20">
    <property type="match status" value="1"/>
</dbReference>
<dbReference type="SMART" id="SM00863">
    <property type="entry name" value="tRNA_SAD"/>
    <property type="match status" value="1"/>
</dbReference>
<keyword evidence="2" id="KW-0436">Ligase</keyword>
<dbReference type="InterPro" id="IPR018163">
    <property type="entry name" value="Thr/Ala-tRNA-synth_IIc_edit"/>
</dbReference>
<dbReference type="Pfam" id="PF03129">
    <property type="entry name" value="HGTP_anticodon"/>
    <property type="match status" value="1"/>
</dbReference>
<dbReference type="PANTHER" id="PTHR11451">
    <property type="entry name" value="THREONINE-TRNA LIGASE"/>
    <property type="match status" value="1"/>
</dbReference>
<proteinExistence type="predicted"/>
<gene>
    <name evidence="4" type="ORF">D6810_00195</name>
</gene>
<dbReference type="InterPro" id="IPR004154">
    <property type="entry name" value="Anticodon-bd"/>
</dbReference>
<evidence type="ECO:0000313" key="5">
    <source>
        <dbReference type="Proteomes" id="UP000269410"/>
    </source>
</evidence>
<dbReference type="Gene3D" id="3.40.50.800">
    <property type="entry name" value="Anticodon-binding domain"/>
    <property type="match status" value="1"/>
</dbReference>
<dbReference type="GO" id="GO:0005524">
    <property type="term" value="F:ATP binding"/>
    <property type="evidence" value="ECO:0007669"/>
    <property type="project" value="InterPro"/>
</dbReference>
<dbReference type="SUPFAM" id="SSF52954">
    <property type="entry name" value="Class II aaRS ABD-related"/>
    <property type="match status" value="1"/>
</dbReference>
<dbReference type="EMBL" id="RFKV01000005">
    <property type="protein sequence ID" value="RMD77736.1"/>
    <property type="molecule type" value="Genomic_DNA"/>
</dbReference>
<dbReference type="PANTHER" id="PTHR11451:SF44">
    <property type="entry name" value="THREONINE--TRNA LIGASE, CHLOROPLASTIC_MITOCHONDRIAL 2"/>
    <property type="match status" value="1"/>
</dbReference>
<name>A0A3M0Z2N5_9BACT</name>
<reference evidence="4 5" key="1">
    <citation type="submission" date="2018-10" db="EMBL/GenBank/DDBJ databases">
        <title>Thermophilic Lithotrophy and Phototrophy in an Intertidal, Iron-rich, Geothermal Spring.</title>
        <authorList>
            <person name="Ward L.M."/>
            <person name="Idei A."/>
            <person name="Nakagawa M."/>
            <person name="Ueno Y."/>
            <person name="Fischer W."/>
            <person name="Mcglynn S.E."/>
        </authorList>
    </citation>
    <scope>NUCLEOTIDE SEQUENCE [LARGE SCALE GENOMIC DNA]</scope>
    <source>
        <strain evidence="4">J137</strain>
    </source>
</reference>
<feature type="domain" description="Threonyl/alanyl tRNA synthetase SAD" evidence="3">
    <location>
        <begin position="109"/>
        <end position="159"/>
    </location>
</feature>
<dbReference type="GO" id="GO:0004829">
    <property type="term" value="F:threonine-tRNA ligase activity"/>
    <property type="evidence" value="ECO:0007669"/>
    <property type="project" value="TreeGrafter"/>
</dbReference>
<dbReference type="Pfam" id="PF07973">
    <property type="entry name" value="tRNA_SAD"/>
    <property type="match status" value="1"/>
</dbReference>
<dbReference type="GO" id="GO:0006435">
    <property type="term" value="P:threonyl-tRNA aminoacylation"/>
    <property type="evidence" value="ECO:0007669"/>
    <property type="project" value="TreeGrafter"/>
</dbReference>
<sequence length="493" mass="56459">MNPQQVTDEVSLHSSAHVLAQAIFEIFPNVMLGVGPVHGTGFYYDFANVTPKDIGSNLEKIIKRCDEIVAQKLPFSQKFLDKELALQFLLQQGQLLKAELVQAITDSKISFFSTGNSFTDLCRGPHVSNTGLLGSIYINKVEEVFWNDDSSRPKLTRVHGILFVSPSDREDYLVKLKNYKKTSLDQTFQVTKVVQKIGKEFCLSDYGHVSLNNIQKTLVKTISTATKKQAIELKMVDDLILEKKSFSKSYIWSYIGDTSFDRKNLNNVVIKHNIKFALEKKLFSIYAHFLSTFIKRLGFLREDLFVEVETSELEDNTIKLIIQQIQFLRVSFKKVILEQIDCKSQMSIYVRNKIDELVLISKFIFIDENEYLLITNETDIFKLLKLNIECNNGYHTELTSFLDVLIIPIGKKQLSYCQEVYNSLINKQFKTLIMSPNKSLMRNIILSDYLCPKVSCVIGEKEARVNGVSIRVKRKNLGMIKLSELYDHISSSS</sequence>
<evidence type="ECO:0000256" key="1">
    <source>
        <dbReference type="ARBA" id="ARBA00022917"/>
    </source>
</evidence>
<evidence type="ECO:0000313" key="4">
    <source>
        <dbReference type="EMBL" id="RMD77736.1"/>
    </source>
</evidence>
<protein>
    <recommendedName>
        <fullName evidence="3">Threonyl/alanyl tRNA synthetase SAD domain-containing protein</fullName>
    </recommendedName>
</protein>
<evidence type="ECO:0000256" key="2">
    <source>
        <dbReference type="ARBA" id="ARBA00023146"/>
    </source>
</evidence>
<dbReference type="Proteomes" id="UP000269410">
    <property type="component" value="Unassembled WGS sequence"/>
</dbReference>
<organism evidence="4 5">
    <name type="scientific">Candidatus Dojkabacteria bacterium</name>
    <dbReference type="NCBI Taxonomy" id="2099670"/>
    <lineage>
        <taxon>Bacteria</taxon>
        <taxon>Candidatus Dojkabacteria</taxon>
    </lineage>
</organism>
<dbReference type="InterPro" id="IPR012947">
    <property type="entry name" value="tRNA_SAD"/>
</dbReference>
<accession>A0A3M0Z2N5</accession>
<comment type="caution">
    <text evidence="4">The sequence shown here is derived from an EMBL/GenBank/DDBJ whole genome shotgun (WGS) entry which is preliminary data.</text>
</comment>